<feature type="domain" description="AMP-dependent synthetase/ligase" evidence="1">
    <location>
        <begin position="31"/>
        <end position="415"/>
    </location>
</feature>
<dbReference type="Proteomes" id="UP000034166">
    <property type="component" value="Unassembled WGS sequence"/>
</dbReference>
<dbReference type="AlphaFoldDB" id="A0A0M2STD7"/>
<dbReference type="PANTHER" id="PTHR43767">
    <property type="entry name" value="LONG-CHAIN-FATTY-ACID--COA LIGASE"/>
    <property type="match status" value="1"/>
</dbReference>
<dbReference type="InterPro" id="IPR042099">
    <property type="entry name" value="ANL_N_sf"/>
</dbReference>
<organism evidence="3 4">
    <name type="scientific">Mesobacillus campisalis</name>
    <dbReference type="NCBI Taxonomy" id="1408103"/>
    <lineage>
        <taxon>Bacteria</taxon>
        <taxon>Bacillati</taxon>
        <taxon>Bacillota</taxon>
        <taxon>Bacilli</taxon>
        <taxon>Bacillales</taxon>
        <taxon>Bacillaceae</taxon>
        <taxon>Mesobacillus</taxon>
    </lineage>
</organism>
<name>A0A0M2STD7_9BACI</name>
<dbReference type="Pfam" id="PF00501">
    <property type="entry name" value="AMP-binding"/>
    <property type="match status" value="1"/>
</dbReference>
<feature type="domain" description="AMP-binding enzyme C-terminal" evidence="2">
    <location>
        <begin position="466"/>
        <end position="542"/>
    </location>
</feature>
<sequence length="558" mass="62387">MKDILQRSWPKNVSKTLTYRLGEKPLHEYVKQNAADQPDKTAYSFYGRNLTWAEIDESVDKFAQFLAAKGVEKGHCIGLFMQNCPQYIIAHYGVQRLGAIVVPLNSMYKESELEYLINEAAIKAVIAGQELQALIGTVRPKTPSVEFVVTTNYADYLPEEPTLPLPGELTLEKKHTPDTYDFVQILKDHQPYVQHVEIDIWNDVGLMVFTSGTTGRPKAAMLPYGSALFKTASTVHGNQFELDGRFLTIAPLCHIAGMVMGVNIPVYTGGECVLLTRFDPVTAVEAIETYRVTNWYSIAPMNVAILNIPGVENRDLSSLKRNSSTSFGIPVTKELADKWKELTKGCIMHEASYGLSETHTCDTFMPLDNIKWGSCGIPTFDTELKILDFETGEPVHPGEKGEIVIKNPGVFKGYLNRPDATAETLRDGWVHTGDIGSVDEEGYLFFHGRIKEMIKSSGYSVFPEDVEALLNEHPGIHQSAVIGVPDPIRGESVKAFIVLKPEYIGKITEEEMILWAKEKMAAYKYPRYVEFIEQLPATSSGKVLRRLLKEPQGKEVKQ</sequence>
<dbReference type="PANTHER" id="PTHR43767:SF1">
    <property type="entry name" value="NONRIBOSOMAL PEPTIDE SYNTHASE PES1 (EUROFUNG)-RELATED"/>
    <property type="match status" value="1"/>
</dbReference>
<keyword evidence="4" id="KW-1185">Reference proteome</keyword>
<dbReference type="GO" id="GO:0016878">
    <property type="term" value="F:acid-thiol ligase activity"/>
    <property type="evidence" value="ECO:0007669"/>
    <property type="project" value="UniProtKB-ARBA"/>
</dbReference>
<gene>
    <name evidence="3" type="ORF">WQ57_14390</name>
</gene>
<dbReference type="InterPro" id="IPR020845">
    <property type="entry name" value="AMP-binding_CS"/>
</dbReference>
<evidence type="ECO:0000259" key="1">
    <source>
        <dbReference type="Pfam" id="PF00501"/>
    </source>
</evidence>
<dbReference type="InterPro" id="IPR050237">
    <property type="entry name" value="ATP-dep_AMP-bd_enzyme"/>
</dbReference>
<evidence type="ECO:0000313" key="4">
    <source>
        <dbReference type="Proteomes" id="UP000034166"/>
    </source>
</evidence>
<dbReference type="InterPro" id="IPR000873">
    <property type="entry name" value="AMP-dep_synth/lig_dom"/>
</dbReference>
<dbReference type="RefSeq" id="WP_046524481.1">
    <property type="nucleotide sequence ID" value="NZ_LAYY01000015.1"/>
</dbReference>
<protein>
    <submittedName>
        <fullName evidence="3">AMP-dependent synthetase</fullName>
    </submittedName>
</protein>
<dbReference type="InterPro" id="IPR025110">
    <property type="entry name" value="AMP-bd_C"/>
</dbReference>
<proteinExistence type="predicted"/>
<evidence type="ECO:0000259" key="2">
    <source>
        <dbReference type="Pfam" id="PF13193"/>
    </source>
</evidence>
<reference evidence="3 4" key="1">
    <citation type="submission" date="2015-04" db="EMBL/GenBank/DDBJ databases">
        <title>Taxonomic description and genome sequence of Bacillus campisalis sp. nov., a novel member of the genus Bacillus isolated from solar saltern.</title>
        <authorList>
            <person name="Mathan Kumar R."/>
            <person name="Kaur G."/>
            <person name="Kumar A."/>
            <person name="Singh N.K."/>
            <person name="Kaur N."/>
            <person name="Kumar N."/>
            <person name="Mayilraj S."/>
        </authorList>
    </citation>
    <scope>NUCLEOTIDE SEQUENCE [LARGE SCALE GENOMIC DNA]</scope>
    <source>
        <strain evidence="3 4">SA2-6</strain>
    </source>
</reference>
<accession>A0A0M2STD7</accession>
<comment type="caution">
    <text evidence="3">The sequence shown here is derived from an EMBL/GenBank/DDBJ whole genome shotgun (WGS) entry which is preliminary data.</text>
</comment>
<evidence type="ECO:0000313" key="3">
    <source>
        <dbReference type="EMBL" id="KKK37388.1"/>
    </source>
</evidence>
<dbReference type="PATRIC" id="fig|1408103.3.peg.3237"/>
<dbReference type="PROSITE" id="PS00455">
    <property type="entry name" value="AMP_BINDING"/>
    <property type="match status" value="1"/>
</dbReference>
<dbReference type="InterPro" id="IPR045851">
    <property type="entry name" value="AMP-bd_C_sf"/>
</dbReference>
<dbReference type="Gene3D" id="3.30.300.30">
    <property type="match status" value="1"/>
</dbReference>
<dbReference type="SUPFAM" id="SSF56801">
    <property type="entry name" value="Acetyl-CoA synthetase-like"/>
    <property type="match status" value="1"/>
</dbReference>
<dbReference type="Gene3D" id="3.40.50.12780">
    <property type="entry name" value="N-terminal domain of ligase-like"/>
    <property type="match status" value="1"/>
</dbReference>
<dbReference type="OrthoDB" id="9778383at2"/>
<dbReference type="EMBL" id="LAYY01000015">
    <property type="protein sequence ID" value="KKK37388.1"/>
    <property type="molecule type" value="Genomic_DNA"/>
</dbReference>
<dbReference type="Pfam" id="PF13193">
    <property type="entry name" value="AMP-binding_C"/>
    <property type="match status" value="1"/>
</dbReference>